<feature type="region of interest" description="SAW" evidence="5">
    <location>
        <begin position="372"/>
        <end position="449"/>
    </location>
</feature>
<feature type="region of interest" description="Leucine repeat II (LRII)" evidence="5">
    <location>
        <begin position="237"/>
        <end position="269"/>
    </location>
</feature>
<protein>
    <submittedName>
        <fullName evidence="6">Uncharacterized protein</fullName>
    </submittedName>
</protein>
<evidence type="ECO:0000256" key="2">
    <source>
        <dbReference type="ARBA" id="ARBA00023015"/>
    </source>
</evidence>
<dbReference type="Pfam" id="PF03514">
    <property type="entry name" value="GRAS"/>
    <property type="match status" value="1"/>
</dbReference>
<dbReference type="InterPro" id="IPR005202">
    <property type="entry name" value="TF_GRAS"/>
</dbReference>
<comment type="subcellular location">
    <subcellularLocation>
        <location evidence="1">Nucleus</location>
    </subcellularLocation>
</comment>
<evidence type="ECO:0000313" key="6">
    <source>
        <dbReference type="EMBL" id="CAI0626627.1"/>
    </source>
</evidence>
<comment type="caution">
    <text evidence="6">The sequence shown here is derived from an EMBL/GenBank/DDBJ whole genome shotgun (WGS) entry which is preliminary data.</text>
</comment>
<evidence type="ECO:0000256" key="4">
    <source>
        <dbReference type="ARBA" id="ARBA00023242"/>
    </source>
</evidence>
<dbReference type="Proteomes" id="UP001154282">
    <property type="component" value="Unassembled WGS sequence"/>
</dbReference>
<organism evidence="6 7">
    <name type="scientific">Linum tenue</name>
    <dbReference type="NCBI Taxonomy" id="586396"/>
    <lineage>
        <taxon>Eukaryota</taxon>
        <taxon>Viridiplantae</taxon>
        <taxon>Streptophyta</taxon>
        <taxon>Embryophyta</taxon>
        <taxon>Tracheophyta</taxon>
        <taxon>Spermatophyta</taxon>
        <taxon>Magnoliopsida</taxon>
        <taxon>eudicotyledons</taxon>
        <taxon>Gunneridae</taxon>
        <taxon>Pentapetalae</taxon>
        <taxon>rosids</taxon>
        <taxon>fabids</taxon>
        <taxon>Malpighiales</taxon>
        <taxon>Linaceae</taxon>
        <taxon>Linum</taxon>
    </lineage>
</organism>
<comment type="similarity">
    <text evidence="5">Belongs to the GRAS family.</text>
</comment>
<comment type="caution">
    <text evidence="5">Lacks conserved residue(s) required for the propagation of feature annotation.</text>
</comment>
<dbReference type="EMBL" id="CAMGYJ010000011">
    <property type="protein sequence ID" value="CAI0626627.1"/>
    <property type="molecule type" value="Genomic_DNA"/>
</dbReference>
<evidence type="ECO:0000256" key="3">
    <source>
        <dbReference type="ARBA" id="ARBA00023163"/>
    </source>
</evidence>
<dbReference type="AlphaFoldDB" id="A0AAV0S3W9"/>
<proteinExistence type="inferred from homology"/>
<reference evidence="6" key="1">
    <citation type="submission" date="2022-08" db="EMBL/GenBank/DDBJ databases">
        <authorList>
            <person name="Gutierrez-Valencia J."/>
        </authorList>
    </citation>
    <scope>NUCLEOTIDE SEQUENCE</scope>
</reference>
<sequence>MPGVHIPAIPSLQFTLSSMTAVGDRKILSTGEILQVAKARFLQLSFQHRIDLSKLKHFFDASHFNLSADEIKDVELVLLLFASAHKFASQQIDQSIKFLSWCRFLSSPSGSPAQRLVYFFTKSLQERIDREIGATKEEEQGQSDQSQTTPPCANPALIACSLKLPYIQVTQFAGIQTVIESVASARKVHFIDLAIRSGGQCTVLMQALANRQGAPIELLTVTAVATAGESWQQRIQETGKRLASFAEALNIPFRFNCVMVDGIRDLKEEMFEIGRGDTAVAVFAWNILKNFRAQAEGLDSLCGVLRNLNPCAIVVAEFEANHDATEFVERFDGAIALYGALFDCLDDCFDRSDGDRGIVESAVGIEIRDAVAVEGEEERVYRPMRIEEWRDYFSRVGMMELEISSSSFYQAALLVRNFASGESCTVDRDGKCLVTGWKGTPLLSVSAWKFYRPVKRRLNSKRFV</sequence>
<dbReference type="PROSITE" id="PS50985">
    <property type="entry name" value="GRAS"/>
    <property type="match status" value="1"/>
</dbReference>
<evidence type="ECO:0000313" key="7">
    <source>
        <dbReference type="Proteomes" id="UP001154282"/>
    </source>
</evidence>
<dbReference type="PANTHER" id="PTHR31636">
    <property type="entry name" value="OSJNBA0084A10.13 PROTEIN-RELATED"/>
    <property type="match status" value="1"/>
</dbReference>
<keyword evidence="4" id="KW-0539">Nucleus</keyword>
<keyword evidence="2" id="KW-0805">Transcription regulation</keyword>
<name>A0AAV0S3W9_9ROSI</name>
<dbReference type="GO" id="GO:0005634">
    <property type="term" value="C:nucleus"/>
    <property type="evidence" value="ECO:0007669"/>
    <property type="project" value="UniProtKB-SubCell"/>
</dbReference>
<gene>
    <name evidence="6" type="ORF">LITE_LOCUS50938</name>
</gene>
<keyword evidence="3" id="KW-0804">Transcription</keyword>
<accession>A0AAV0S3W9</accession>
<evidence type="ECO:0000256" key="1">
    <source>
        <dbReference type="ARBA" id="ARBA00004123"/>
    </source>
</evidence>
<keyword evidence="7" id="KW-1185">Reference proteome</keyword>
<evidence type="ECO:0000256" key="5">
    <source>
        <dbReference type="PROSITE-ProRule" id="PRU01191"/>
    </source>
</evidence>